<dbReference type="EMBL" id="CAJVPW010015087">
    <property type="protein sequence ID" value="CAG8658774.1"/>
    <property type="molecule type" value="Genomic_DNA"/>
</dbReference>
<gene>
    <name evidence="1" type="ORF">SPELUC_LOCUS9188</name>
</gene>
<feature type="non-terminal residue" evidence="1">
    <location>
        <position position="295"/>
    </location>
</feature>
<evidence type="ECO:0000313" key="1">
    <source>
        <dbReference type="EMBL" id="CAG8658774.1"/>
    </source>
</evidence>
<dbReference type="Proteomes" id="UP000789366">
    <property type="component" value="Unassembled WGS sequence"/>
</dbReference>
<keyword evidence="2" id="KW-1185">Reference proteome</keyword>
<organism evidence="1 2">
    <name type="scientific">Cetraspora pellucida</name>
    <dbReference type="NCBI Taxonomy" id="1433469"/>
    <lineage>
        <taxon>Eukaryota</taxon>
        <taxon>Fungi</taxon>
        <taxon>Fungi incertae sedis</taxon>
        <taxon>Mucoromycota</taxon>
        <taxon>Glomeromycotina</taxon>
        <taxon>Glomeromycetes</taxon>
        <taxon>Diversisporales</taxon>
        <taxon>Gigasporaceae</taxon>
        <taxon>Cetraspora</taxon>
    </lineage>
</organism>
<accession>A0ACA9NI20</accession>
<protein>
    <submittedName>
        <fullName evidence="1">11573_t:CDS:1</fullName>
    </submittedName>
</protein>
<comment type="caution">
    <text evidence="1">The sequence shown here is derived from an EMBL/GenBank/DDBJ whole genome shotgun (WGS) entry which is preliminary data.</text>
</comment>
<name>A0ACA9NI20_9GLOM</name>
<proteinExistence type="predicted"/>
<sequence>MLFRYLNEICEKLFQDKKKIILDIIQKNSQTKDVLYKERIDAVCNHLLKRFENEEKYEEKLEDIEFIKKIANHVKDKMNFEYVCFYENAENLSETVLMEIFCETIPNRYEEMRMPYNYYRLRLLVSHVSKYDYSKFLYTIDNLLKEKLDETLLEYFSLYPIDSIQSSDLLSIILLAEPIYFKCFKNNYMAKEPFHVRYLDIYKTYSEYKNAKTPEYKFNNTLMEIELKKLKTLESFQLIPAKTSLSSFGKNHCDRCRLFTYCITKSYWFNLEYECQTINCYTRNRFLQEDSYIMS</sequence>
<reference evidence="1" key="1">
    <citation type="submission" date="2021-06" db="EMBL/GenBank/DDBJ databases">
        <authorList>
            <person name="Kallberg Y."/>
            <person name="Tangrot J."/>
            <person name="Rosling A."/>
        </authorList>
    </citation>
    <scope>NUCLEOTIDE SEQUENCE</scope>
    <source>
        <strain evidence="1">28 12/20/2015</strain>
    </source>
</reference>
<evidence type="ECO:0000313" key="2">
    <source>
        <dbReference type="Proteomes" id="UP000789366"/>
    </source>
</evidence>